<evidence type="ECO:0000313" key="1">
    <source>
        <dbReference type="EMBL" id="TDB48517.1"/>
    </source>
</evidence>
<dbReference type="EMBL" id="PUJY01000043">
    <property type="protein sequence ID" value="TDB48517.1"/>
    <property type="molecule type" value="Genomic_DNA"/>
</dbReference>
<name>A0A4R4J4P7_9GAMM</name>
<sequence length="80" mass="10040">MIILILNNHAYSLNFLIKWYDYLKNRKKHIIITNSIKKQYKIYILHFYLKYEKFITTITFKYIKRIIIRHKNNMNNNEKT</sequence>
<reference evidence="1 2" key="1">
    <citation type="journal article" date="2019" name="Int. J. Syst. Evol. Microbiol.">
        <title>Photorhabdus khanii subsp. guanajuatensis subsp. nov., isolated from Heterorhabditis atacamensis, and Photorhabdus luminescens subsp. mexicana subsp. nov., isolated from Heterorhabditis mexicana entomopathogenic nematodes.</title>
        <authorList>
            <person name="Machado R.A.R."/>
            <person name="Bruno P."/>
            <person name="Arce C.C.M."/>
            <person name="Liechti N."/>
            <person name="Kohler A."/>
            <person name="Bernal J."/>
            <person name="Bruggmann R."/>
            <person name="Turlings T.C.J."/>
        </authorList>
    </citation>
    <scope>NUCLEOTIDE SEQUENCE [LARGE SCALE GENOMIC DNA]</scope>
    <source>
        <strain evidence="1 2">MEX20-17</strain>
    </source>
</reference>
<dbReference type="Proteomes" id="UP000295598">
    <property type="component" value="Unassembled WGS sequence"/>
</dbReference>
<dbReference type="AlphaFoldDB" id="A0A4R4J4P7"/>
<protein>
    <submittedName>
        <fullName evidence="1">Uncharacterized protein</fullName>
    </submittedName>
</protein>
<proteinExistence type="predicted"/>
<evidence type="ECO:0000313" key="2">
    <source>
        <dbReference type="Proteomes" id="UP000295598"/>
    </source>
</evidence>
<organism evidence="1 2">
    <name type="scientific">Photorhabdus khanii subsp. guanajuatensis</name>
    <dbReference type="NCBI Taxonomy" id="2100166"/>
    <lineage>
        <taxon>Bacteria</taxon>
        <taxon>Pseudomonadati</taxon>
        <taxon>Pseudomonadota</taxon>
        <taxon>Gammaproteobacteria</taxon>
        <taxon>Enterobacterales</taxon>
        <taxon>Morganellaceae</taxon>
        <taxon>Photorhabdus</taxon>
    </lineage>
</organism>
<accession>A0A4R4J4P7</accession>
<comment type="caution">
    <text evidence="1">The sequence shown here is derived from an EMBL/GenBank/DDBJ whole genome shotgun (WGS) entry which is preliminary data.</text>
</comment>
<gene>
    <name evidence="1" type="ORF">C5467_18985</name>
</gene>